<reference evidence="1 3" key="1">
    <citation type="submission" date="2019-01" db="EMBL/GenBank/DDBJ databases">
        <title>Draft genome sequences of three monokaryotic isolates of the white-rot basidiomycete fungus Dichomitus squalens.</title>
        <authorList>
            <consortium name="DOE Joint Genome Institute"/>
            <person name="Lopez S.C."/>
            <person name="Andreopoulos B."/>
            <person name="Pangilinan J."/>
            <person name="Lipzen A."/>
            <person name="Riley R."/>
            <person name="Ahrendt S."/>
            <person name="Ng V."/>
            <person name="Barry K."/>
            <person name="Daum C."/>
            <person name="Grigoriev I.V."/>
            <person name="Hilden K.S."/>
            <person name="Makela M.R."/>
            <person name="de Vries R.P."/>
        </authorList>
    </citation>
    <scope>NUCLEOTIDE SEQUENCE [LARGE SCALE GENOMIC DNA]</scope>
    <source>
        <strain evidence="2 3">CBS 464.89</strain>
        <strain evidence="1">OM18370.1</strain>
    </source>
</reference>
<sequence length="57" mass="6076">MDVTSAHEDTIMVDKLTAPARVPGASLSKSTSPGDASMLCIHQLTASGIHWVARRRT</sequence>
<accession>A0A4Q9M585</accession>
<dbReference type="EMBL" id="ML145217">
    <property type="protein sequence ID" value="TBU53349.1"/>
    <property type="molecule type" value="Genomic_DNA"/>
</dbReference>
<evidence type="ECO:0000313" key="2">
    <source>
        <dbReference type="EMBL" id="TBU53349.1"/>
    </source>
</evidence>
<dbReference type="Proteomes" id="UP000292082">
    <property type="component" value="Unassembled WGS sequence"/>
</dbReference>
<proteinExistence type="predicted"/>
<name>A0A4Q9M585_9APHY</name>
<dbReference type="EMBL" id="ML143557">
    <property type="protein sequence ID" value="TBU22110.1"/>
    <property type="molecule type" value="Genomic_DNA"/>
</dbReference>
<evidence type="ECO:0000313" key="1">
    <source>
        <dbReference type="EMBL" id="TBU22110.1"/>
    </source>
</evidence>
<keyword evidence="3" id="KW-1185">Reference proteome</keyword>
<organism evidence="1">
    <name type="scientific">Dichomitus squalens</name>
    <dbReference type="NCBI Taxonomy" id="114155"/>
    <lineage>
        <taxon>Eukaryota</taxon>
        <taxon>Fungi</taxon>
        <taxon>Dikarya</taxon>
        <taxon>Basidiomycota</taxon>
        <taxon>Agaricomycotina</taxon>
        <taxon>Agaricomycetes</taxon>
        <taxon>Polyporales</taxon>
        <taxon>Polyporaceae</taxon>
        <taxon>Dichomitus</taxon>
    </lineage>
</organism>
<dbReference type="Proteomes" id="UP000292957">
    <property type="component" value="Unassembled WGS sequence"/>
</dbReference>
<evidence type="ECO:0000313" key="3">
    <source>
        <dbReference type="Proteomes" id="UP000292082"/>
    </source>
</evidence>
<protein>
    <submittedName>
        <fullName evidence="1">Uncharacterized protein</fullName>
    </submittedName>
</protein>
<dbReference type="AlphaFoldDB" id="A0A4Q9M585"/>
<gene>
    <name evidence="2" type="ORF">BD310DRAFT_938303</name>
    <name evidence="1" type="ORF">BD311DRAFT_770994</name>
</gene>